<keyword evidence="1" id="KW-0472">Membrane</keyword>
<dbReference type="RefSeq" id="WP_132321117.1">
    <property type="nucleotide sequence ID" value="NZ_FWZT01000013.1"/>
</dbReference>
<gene>
    <name evidence="2" type="ORF">SAMN06296036_11383</name>
</gene>
<dbReference type="Proteomes" id="UP000192907">
    <property type="component" value="Unassembled WGS sequence"/>
</dbReference>
<feature type="transmembrane region" description="Helical" evidence="1">
    <location>
        <begin position="6"/>
        <end position="24"/>
    </location>
</feature>
<name>A0A1Y6C505_9BACT</name>
<keyword evidence="1" id="KW-1133">Transmembrane helix</keyword>
<evidence type="ECO:0000256" key="1">
    <source>
        <dbReference type="SAM" id="Phobius"/>
    </source>
</evidence>
<evidence type="ECO:0000313" key="2">
    <source>
        <dbReference type="EMBL" id="SMF43523.1"/>
    </source>
</evidence>
<dbReference type="EMBL" id="FWZT01000013">
    <property type="protein sequence ID" value="SMF43523.1"/>
    <property type="molecule type" value="Genomic_DNA"/>
</dbReference>
<dbReference type="AlphaFoldDB" id="A0A1Y6C505"/>
<evidence type="ECO:0000313" key="3">
    <source>
        <dbReference type="Proteomes" id="UP000192907"/>
    </source>
</evidence>
<keyword evidence="3" id="KW-1185">Reference proteome</keyword>
<protein>
    <submittedName>
        <fullName evidence="2">Uncharacterized protein</fullName>
    </submittedName>
</protein>
<keyword evidence="1" id="KW-0812">Transmembrane</keyword>
<sequence>MARFRFILIALYFLVSWLFFVNFLRKRSPLADLSFADLKRWQDLSTGTKVSLVAVPLTAMLLSYGTWMSLMYFIGAF</sequence>
<organism evidence="2 3">
    <name type="scientific">Pseudobacteriovorax antillogorgiicola</name>
    <dbReference type="NCBI Taxonomy" id="1513793"/>
    <lineage>
        <taxon>Bacteria</taxon>
        <taxon>Pseudomonadati</taxon>
        <taxon>Bdellovibrionota</taxon>
        <taxon>Oligoflexia</taxon>
        <taxon>Oligoflexales</taxon>
        <taxon>Pseudobacteriovoracaceae</taxon>
        <taxon>Pseudobacteriovorax</taxon>
    </lineage>
</organism>
<proteinExistence type="predicted"/>
<accession>A0A1Y6C505</accession>
<reference evidence="3" key="1">
    <citation type="submission" date="2017-04" db="EMBL/GenBank/DDBJ databases">
        <authorList>
            <person name="Varghese N."/>
            <person name="Submissions S."/>
        </authorList>
    </citation>
    <scope>NUCLEOTIDE SEQUENCE [LARGE SCALE GENOMIC DNA]</scope>
    <source>
        <strain evidence="3">RKEM611</strain>
    </source>
</reference>
<feature type="transmembrane region" description="Helical" evidence="1">
    <location>
        <begin position="50"/>
        <end position="74"/>
    </location>
</feature>